<evidence type="ECO:0000313" key="3">
    <source>
        <dbReference type="EMBL" id="KAF9458845.1"/>
    </source>
</evidence>
<keyword evidence="1" id="KW-0677">Repeat</keyword>
<sequence>MKVAAEEIYRRAPRLCTSEQDYYPSPKLSSSQSPPSLEGGVLGTMPFFPNATQPYLDQCNLYDIGGHLIVNHEIINDAQQGIIYLSRKISTNAFYNSEERFPQPRCHNETRHGILGQMVEWIEGRINAQEKQILWIYGPAGAGKSAIAQTLCEIFSQRQALTASFFVRRGDNLLSKVDCILATIVYQLVKSIPEIRDDIGRAIAHDPTILSLCIEVQIRHLIVEPFLAFLSRSEMPSSLRYLVIIDGIDECISDENQSRLILHIAELIYAYRLPFTFVVASRPEPHIRNAFHDNPQISMITQYFELNPSDKDICAFLHHSFQKMRTTHPCLRSLNKTWPSQTELDILVYRSSGYFIYASTVIKFIGDEDMNPLENLEHILSRKSTPLSALDDIYHQILSTISPVRKPTFLSILEILMARGPIQASKLEKLLGLPEGDMRVIFRRMHSLLWNIDSECPVEFVHASFQDFLGDKERSGIFYANPIAGHATIAKSFLKQAGRGVLFPELSNDWLMHAKEGYTELNPGTFIKDLQAVNLDIWKQYIETWYIDMWYFDICCPLQYLACLINDLEDVFRSFGNYLLHGGDPLNPAQEVLEKLASLLDHAYESSLKSEEEGCLEARFLGESTEELVYDPIIRHGPIGAKEDDDETSLLKEFLLKKSSCKIFPTNSAAHEKSFTNCVRELGSTRDSIDFR</sequence>
<dbReference type="PANTHER" id="PTHR10039">
    <property type="entry name" value="AMELOGENIN"/>
    <property type="match status" value="1"/>
</dbReference>
<reference evidence="3" key="1">
    <citation type="submission" date="2020-11" db="EMBL/GenBank/DDBJ databases">
        <authorList>
            <consortium name="DOE Joint Genome Institute"/>
            <person name="Ahrendt S."/>
            <person name="Riley R."/>
            <person name="Andreopoulos W."/>
            <person name="Labutti K."/>
            <person name="Pangilinan J."/>
            <person name="Ruiz-Duenas F.J."/>
            <person name="Barrasa J.M."/>
            <person name="Sanchez-Garcia M."/>
            <person name="Camarero S."/>
            <person name="Miyauchi S."/>
            <person name="Serrano A."/>
            <person name="Linde D."/>
            <person name="Babiker R."/>
            <person name="Drula E."/>
            <person name="Ayuso-Fernandez I."/>
            <person name="Pacheco R."/>
            <person name="Padilla G."/>
            <person name="Ferreira P."/>
            <person name="Barriuso J."/>
            <person name="Kellner H."/>
            <person name="Castanera R."/>
            <person name="Alfaro M."/>
            <person name="Ramirez L."/>
            <person name="Pisabarro A.G."/>
            <person name="Kuo A."/>
            <person name="Tritt A."/>
            <person name="Lipzen A."/>
            <person name="He G."/>
            <person name="Yan M."/>
            <person name="Ng V."/>
            <person name="Cullen D."/>
            <person name="Martin F."/>
            <person name="Rosso M.-N."/>
            <person name="Henrissat B."/>
            <person name="Hibbett D."/>
            <person name="Martinez A.T."/>
            <person name="Grigoriev I.V."/>
        </authorList>
    </citation>
    <scope>NUCLEOTIDE SEQUENCE</scope>
    <source>
        <strain evidence="3">CBS 247.69</strain>
    </source>
</reference>
<comment type="caution">
    <text evidence="3">The sequence shown here is derived from an EMBL/GenBank/DDBJ whole genome shotgun (WGS) entry which is preliminary data.</text>
</comment>
<dbReference type="InterPro" id="IPR027417">
    <property type="entry name" value="P-loop_NTPase"/>
</dbReference>
<organism evidence="3 4">
    <name type="scientific">Collybia nuda</name>
    <dbReference type="NCBI Taxonomy" id="64659"/>
    <lineage>
        <taxon>Eukaryota</taxon>
        <taxon>Fungi</taxon>
        <taxon>Dikarya</taxon>
        <taxon>Basidiomycota</taxon>
        <taxon>Agaricomycotina</taxon>
        <taxon>Agaricomycetes</taxon>
        <taxon>Agaricomycetidae</taxon>
        <taxon>Agaricales</taxon>
        <taxon>Tricholomatineae</taxon>
        <taxon>Clitocybaceae</taxon>
        <taxon>Collybia</taxon>
    </lineage>
</organism>
<dbReference type="InterPro" id="IPR056884">
    <property type="entry name" value="NPHP3-like_N"/>
</dbReference>
<dbReference type="AlphaFoldDB" id="A0A9P6CE62"/>
<name>A0A9P6CE62_9AGAR</name>
<dbReference type="PANTHER" id="PTHR10039:SF14">
    <property type="entry name" value="NACHT DOMAIN-CONTAINING PROTEIN"/>
    <property type="match status" value="1"/>
</dbReference>
<dbReference type="EMBL" id="MU150329">
    <property type="protein sequence ID" value="KAF9458845.1"/>
    <property type="molecule type" value="Genomic_DNA"/>
</dbReference>
<dbReference type="Pfam" id="PF24883">
    <property type="entry name" value="NPHP3_N"/>
    <property type="match status" value="1"/>
</dbReference>
<evidence type="ECO:0000256" key="1">
    <source>
        <dbReference type="ARBA" id="ARBA00022737"/>
    </source>
</evidence>
<dbReference type="SUPFAM" id="SSF52540">
    <property type="entry name" value="P-loop containing nucleoside triphosphate hydrolases"/>
    <property type="match status" value="1"/>
</dbReference>
<keyword evidence="4" id="KW-1185">Reference proteome</keyword>
<dbReference type="Proteomes" id="UP000807353">
    <property type="component" value="Unassembled WGS sequence"/>
</dbReference>
<evidence type="ECO:0000259" key="2">
    <source>
        <dbReference type="Pfam" id="PF24883"/>
    </source>
</evidence>
<protein>
    <recommendedName>
        <fullName evidence="2">Nephrocystin 3-like N-terminal domain-containing protein</fullName>
    </recommendedName>
</protein>
<proteinExistence type="predicted"/>
<dbReference type="OrthoDB" id="4760524at2759"/>
<accession>A0A9P6CE62</accession>
<evidence type="ECO:0000313" key="4">
    <source>
        <dbReference type="Proteomes" id="UP000807353"/>
    </source>
</evidence>
<dbReference type="Gene3D" id="3.40.50.300">
    <property type="entry name" value="P-loop containing nucleotide triphosphate hydrolases"/>
    <property type="match status" value="1"/>
</dbReference>
<feature type="domain" description="Nephrocystin 3-like N-terminal" evidence="2">
    <location>
        <begin position="120"/>
        <end position="282"/>
    </location>
</feature>
<gene>
    <name evidence="3" type="ORF">BDZ94DRAFT_1325212</name>
</gene>